<keyword evidence="3" id="KW-0808">Transferase</keyword>
<dbReference type="GO" id="GO:0015969">
    <property type="term" value="P:guanosine tetraphosphate metabolic process"/>
    <property type="evidence" value="ECO:0007669"/>
    <property type="project" value="InterPro"/>
</dbReference>
<dbReference type="PANTHER" id="PTHR47837:SF1">
    <property type="entry name" value="GTP PYROPHOSPHOKINASE YJBM"/>
    <property type="match status" value="1"/>
</dbReference>
<dbReference type="GO" id="GO:0016301">
    <property type="term" value="F:kinase activity"/>
    <property type="evidence" value="ECO:0007669"/>
    <property type="project" value="UniProtKB-KW"/>
</dbReference>
<dbReference type="EMBL" id="LT607411">
    <property type="protein sequence ID" value="SCF16235.1"/>
    <property type="molecule type" value="Genomic_DNA"/>
</dbReference>
<evidence type="ECO:0000313" key="4">
    <source>
        <dbReference type="Proteomes" id="UP000198242"/>
    </source>
</evidence>
<dbReference type="Proteomes" id="UP000198242">
    <property type="component" value="Chromosome I"/>
</dbReference>
<dbReference type="CDD" id="cd05399">
    <property type="entry name" value="NT_Rel-Spo_like"/>
    <property type="match status" value="1"/>
</dbReference>
<gene>
    <name evidence="3" type="ORF">GA0074695_3894</name>
</gene>
<dbReference type="AlphaFoldDB" id="A0A1C4Y689"/>
<feature type="domain" description="RelA/SpoT" evidence="2">
    <location>
        <begin position="70"/>
        <end position="206"/>
    </location>
</feature>
<dbReference type="InterPro" id="IPR043519">
    <property type="entry name" value="NT_sf"/>
</dbReference>
<dbReference type="SMART" id="SM00954">
    <property type="entry name" value="RelA_SpoT"/>
    <property type="match status" value="1"/>
</dbReference>
<dbReference type="Pfam" id="PF04607">
    <property type="entry name" value="RelA_SpoT"/>
    <property type="match status" value="1"/>
</dbReference>
<proteinExistence type="predicted"/>
<dbReference type="PANTHER" id="PTHR47837">
    <property type="entry name" value="GTP PYROPHOSPHOKINASE YJBM"/>
    <property type="match status" value="1"/>
</dbReference>
<organism evidence="3 4">
    <name type="scientific">Micromonospora viridifaciens</name>
    <dbReference type="NCBI Taxonomy" id="1881"/>
    <lineage>
        <taxon>Bacteria</taxon>
        <taxon>Bacillati</taxon>
        <taxon>Actinomycetota</taxon>
        <taxon>Actinomycetes</taxon>
        <taxon>Micromonosporales</taxon>
        <taxon>Micromonosporaceae</taxon>
        <taxon>Micromonospora</taxon>
    </lineage>
</organism>
<dbReference type="InterPro" id="IPR007685">
    <property type="entry name" value="RelA_SpoT"/>
</dbReference>
<dbReference type="SUPFAM" id="SSF81301">
    <property type="entry name" value="Nucleotidyltransferase"/>
    <property type="match status" value="1"/>
</dbReference>
<reference evidence="4" key="1">
    <citation type="submission" date="2016-06" db="EMBL/GenBank/DDBJ databases">
        <authorList>
            <person name="Varghese N."/>
            <person name="Submissions Spin"/>
        </authorList>
    </citation>
    <scope>NUCLEOTIDE SEQUENCE [LARGE SCALE GENOMIC DNA]</scope>
    <source>
        <strain evidence="4">DSM 43909</strain>
    </source>
</reference>
<name>A0A1C4Y689_MICVI</name>
<accession>A0A1C4Y689</accession>
<keyword evidence="4" id="KW-1185">Reference proteome</keyword>
<evidence type="ECO:0000313" key="3">
    <source>
        <dbReference type="EMBL" id="SCF16235.1"/>
    </source>
</evidence>
<protein>
    <submittedName>
        <fullName evidence="3">Putative GTP pyrophosphokinase</fullName>
    </submittedName>
</protein>
<evidence type="ECO:0000259" key="2">
    <source>
        <dbReference type="SMART" id="SM00954"/>
    </source>
</evidence>
<sequence length="365" mass="40854">MTRRQPVRPRSAEDDTFRPGFDYNEFSSWYERATNSRLEPARQTLVRLLNEQLDRELSDFDRHRIRVSSSRVKRPLRLWSKMQKPQYSSKIRVLEDVETVIDDIVGVRIVCNNLSDITFLQGILESLPSSDVAAQFSLALEPGSQKMYVNNPKPSGYRAYHVNLITIVPGLGEITRVRGELQVRTLLQDGWGELTHEDTYKPGVPLPPLVETLAKRMADLLATVDDLAQDIRLELDRLAQTDVESEIQAPHQPRGDEDGNGVPLRDGFPSPTVSKNLVLEEAARIVGGLERPAPLASLAAQLRAVFGAAPLRTWMGYPNFKSLLMDAVPDVNIVNVGPGYVIPRLAVPSADWPAPLRETYNAESE</sequence>
<dbReference type="InterPro" id="IPR052366">
    <property type="entry name" value="GTP_Pyrophosphokinase"/>
</dbReference>
<keyword evidence="3" id="KW-0418">Kinase</keyword>
<feature type="region of interest" description="Disordered" evidence="1">
    <location>
        <begin position="243"/>
        <end position="269"/>
    </location>
</feature>
<dbReference type="Gene3D" id="3.30.460.10">
    <property type="entry name" value="Beta Polymerase, domain 2"/>
    <property type="match status" value="1"/>
</dbReference>
<evidence type="ECO:0000256" key="1">
    <source>
        <dbReference type="SAM" id="MobiDB-lite"/>
    </source>
</evidence>